<dbReference type="STRING" id="746697.Aeqsu_0515"/>
<sequence length="556" mass="59750">MCKKLPLSLVIALFAFATYGQTIVSTSPENKNVVLEEFTGIHCVFCPDGHAIAKSIQDANPDRVSLVNIHTGGYANPGAGEPDFRTPYGAAIAAQTGLTGYPSGTVNRHVFVGGKTILDRGQWASRANQTMAAASNVNVGVEASIDINTSVLTIHVQGYYTSNSPESTNLLNVALLQNNTKGPQTGGGQGNNYNHMHRLVDMITGQWGEEITTTTTGTLVDRTFTYPIPVDFNGVPTELVDMEVVAFITDTHQEIPSGSRVLPEFTGLVNANDASIRSVTDFPKSCETELTPEISIQNLGQNPITALAIEYTVNGEAHTYNWTGNLGSLRSETVELPTVPFVLQGLNTVVVTLPSDDNNSNNSVTKTFNQAPVGSGIVYMELQVDNNGSQTRWYVTNSSGTVLYHGGPYPNGNPQVINETFTLTADCYSFRVLDIPSNGGGEITLTDHHSNQLYHTDGNYGNGETAPFGSNGVLGVTQNQLDNVSLYPNPASKTINVKNAENANVQVFDVLGKLILSQSNISMDAQLNVSQLQAGTYFMKISKDNLITTKKFLVVN</sequence>
<reference evidence="4 5" key="1">
    <citation type="submission" date="2012-06" db="EMBL/GenBank/DDBJ databases">
        <title>The complete genome of Aequorivita sublithincola DSM 14238.</title>
        <authorList>
            <consortium name="US DOE Joint Genome Institute (JGI-PGF)"/>
            <person name="Lucas S."/>
            <person name="Copeland A."/>
            <person name="Lapidus A."/>
            <person name="Goodwin L."/>
            <person name="Pitluck S."/>
            <person name="Peters L."/>
            <person name="Munk A.C.C."/>
            <person name="Kyrpides N."/>
            <person name="Mavromatis K."/>
            <person name="Pagani I."/>
            <person name="Ivanova N."/>
            <person name="Ovchinnikova G."/>
            <person name="Zeytun A."/>
            <person name="Detter J.C."/>
            <person name="Han C."/>
            <person name="Land M."/>
            <person name="Hauser L."/>
            <person name="Markowitz V."/>
            <person name="Cheng J.-F."/>
            <person name="Hugenholtz P."/>
            <person name="Woyke T."/>
            <person name="Wu D."/>
            <person name="Tindall B."/>
            <person name="Faehnrich R."/>
            <person name="Brambilla E."/>
            <person name="Klenk H.-P."/>
            <person name="Eisen J.A."/>
        </authorList>
    </citation>
    <scope>NUCLEOTIDE SEQUENCE [LARGE SCALE GENOMIC DNA]</scope>
    <source>
        <strain evidence="5">DSM 14238 / LMG 21431 / ACAM 643 / 9-3</strain>
    </source>
</reference>
<evidence type="ECO:0000313" key="4">
    <source>
        <dbReference type="EMBL" id="AFL80027.1"/>
    </source>
</evidence>
<gene>
    <name evidence="4" type="ordered locus">Aeqsu_0515</name>
</gene>
<dbReference type="EMBL" id="CP003280">
    <property type="protein sequence ID" value="AFL80027.1"/>
    <property type="molecule type" value="Genomic_DNA"/>
</dbReference>
<dbReference type="Gene3D" id="2.60.40.10">
    <property type="entry name" value="Immunoglobulins"/>
    <property type="match status" value="1"/>
</dbReference>
<feature type="signal peptide" evidence="2">
    <location>
        <begin position="1"/>
        <end position="17"/>
    </location>
</feature>
<evidence type="ECO:0000313" key="5">
    <source>
        <dbReference type="Proteomes" id="UP000006049"/>
    </source>
</evidence>
<dbReference type="InterPro" id="IPR013783">
    <property type="entry name" value="Ig-like_fold"/>
</dbReference>
<name>I3YSQ9_AEQSU</name>
<dbReference type="NCBIfam" id="TIGR04183">
    <property type="entry name" value="Por_Secre_tail"/>
    <property type="match status" value="1"/>
</dbReference>
<evidence type="ECO:0000256" key="2">
    <source>
        <dbReference type="SAM" id="SignalP"/>
    </source>
</evidence>
<dbReference type="PATRIC" id="fig|746697.3.peg.515"/>
<protein>
    <submittedName>
        <fullName evidence="4">Outer membrane protein Omp28</fullName>
    </submittedName>
</protein>
<dbReference type="Pfam" id="PF11551">
    <property type="entry name" value="Omp28"/>
    <property type="match status" value="1"/>
</dbReference>
<dbReference type="AlphaFoldDB" id="I3YSQ9"/>
<keyword evidence="5" id="KW-1185">Reference proteome</keyword>
<dbReference type="Proteomes" id="UP000006049">
    <property type="component" value="Chromosome"/>
</dbReference>
<dbReference type="OrthoDB" id="6278496at2"/>
<evidence type="ECO:0000259" key="3">
    <source>
        <dbReference type="Pfam" id="PF18962"/>
    </source>
</evidence>
<feature type="chain" id="PRO_5003682795" evidence="2">
    <location>
        <begin position="18"/>
        <end position="556"/>
    </location>
</feature>
<feature type="domain" description="Secretion system C-terminal sorting" evidence="3">
    <location>
        <begin position="486"/>
        <end position="554"/>
    </location>
</feature>
<accession>I3YSQ9</accession>
<dbReference type="eggNOG" id="COG4935">
    <property type="taxonomic scope" value="Bacteria"/>
</dbReference>
<dbReference type="InterPro" id="IPR026444">
    <property type="entry name" value="Secre_tail"/>
</dbReference>
<dbReference type="Pfam" id="PF18962">
    <property type="entry name" value="Por_Secre_tail"/>
    <property type="match status" value="1"/>
</dbReference>
<dbReference type="InterPro" id="IPR021615">
    <property type="entry name" value="Omp28"/>
</dbReference>
<dbReference type="KEGG" id="asl:Aeqsu_0515"/>
<evidence type="ECO:0000256" key="1">
    <source>
        <dbReference type="ARBA" id="ARBA00022729"/>
    </source>
</evidence>
<keyword evidence="1 2" id="KW-0732">Signal</keyword>
<proteinExistence type="predicted"/>
<dbReference type="HOGENOM" id="CLU_489101_0_0_10"/>
<organism evidence="4 5">
    <name type="scientific">Aequorivita sublithincola (strain DSM 14238 / LMG 21431 / ACAM 643 / 9-3)</name>
    <dbReference type="NCBI Taxonomy" id="746697"/>
    <lineage>
        <taxon>Bacteria</taxon>
        <taxon>Pseudomonadati</taxon>
        <taxon>Bacteroidota</taxon>
        <taxon>Flavobacteriia</taxon>
        <taxon>Flavobacteriales</taxon>
        <taxon>Flavobacteriaceae</taxon>
        <taxon>Aequorivita</taxon>
    </lineage>
</organism>
<dbReference type="RefSeq" id="WP_014781285.1">
    <property type="nucleotide sequence ID" value="NC_018013.1"/>
</dbReference>